<feature type="region of interest" description="Disordered" evidence="1">
    <location>
        <begin position="98"/>
        <end position="182"/>
    </location>
</feature>
<dbReference type="AlphaFoldDB" id="A0A443J4M3"/>
<dbReference type="RefSeq" id="WP_128268457.1">
    <property type="nucleotide sequence ID" value="NZ_SAUW01000001.1"/>
</dbReference>
<feature type="compositionally biased region" description="Low complexity" evidence="1">
    <location>
        <begin position="68"/>
        <end position="79"/>
    </location>
</feature>
<feature type="compositionally biased region" description="Basic and acidic residues" evidence="1">
    <location>
        <begin position="168"/>
        <end position="182"/>
    </location>
</feature>
<protein>
    <submittedName>
        <fullName evidence="2">Uncharacterized protein</fullName>
    </submittedName>
</protein>
<evidence type="ECO:0000313" key="3">
    <source>
        <dbReference type="Proteomes" id="UP000285710"/>
    </source>
</evidence>
<reference evidence="2 3" key="1">
    <citation type="submission" date="2019-01" db="EMBL/GenBank/DDBJ databases">
        <title>Sinorhodobacter populi sp. nov. isolated from the symptomatic bark tissue of Populus euramericana canker.</title>
        <authorList>
            <person name="Xu G."/>
        </authorList>
    </citation>
    <scope>NUCLEOTIDE SEQUENCE [LARGE SCALE GENOMIC DNA]</scope>
    <source>
        <strain evidence="2 3">2D-5</strain>
    </source>
</reference>
<feature type="region of interest" description="Disordered" evidence="1">
    <location>
        <begin position="1"/>
        <end position="22"/>
    </location>
</feature>
<feature type="compositionally biased region" description="Basic and acidic residues" evidence="1">
    <location>
        <begin position="8"/>
        <end position="21"/>
    </location>
</feature>
<name>A0A443J4M3_9RHOB</name>
<reference evidence="2 3" key="2">
    <citation type="submission" date="2019-01" db="EMBL/GenBank/DDBJ databases">
        <authorList>
            <person name="Li Y."/>
        </authorList>
    </citation>
    <scope>NUCLEOTIDE SEQUENCE [LARGE SCALE GENOMIC DNA]</scope>
    <source>
        <strain evidence="2 3">2D-5</strain>
    </source>
</reference>
<evidence type="ECO:0000256" key="1">
    <source>
        <dbReference type="SAM" id="MobiDB-lite"/>
    </source>
</evidence>
<comment type="caution">
    <text evidence="2">The sequence shown here is derived from an EMBL/GenBank/DDBJ whole genome shotgun (WGS) entry which is preliminary data.</text>
</comment>
<dbReference type="Proteomes" id="UP000285710">
    <property type="component" value="Unassembled WGS sequence"/>
</dbReference>
<feature type="region of interest" description="Disordered" evidence="1">
    <location>
        <begin position="52"/>
        <end position="82"/>
    </location>
</feature>
<sequence>MTRQDAPAGHDEKRALNKDELALADQARQPGLGALSDRALSDLVALLRERRNRARDIGDRQGREARGKAGPAGTAPAAGNIGMRSKLDFLNEALDRAVAERDRRGSADDEDQADLARKALALKEQGQAASPMLEEGGPLHPQDPEADRGKASLVGTARRTAPSGALDHAGELPARERSRERG</sequence>
<feature type="compositionally biased region" description="Basic and acidic residues" evidence="1">
    <location>
        <begin position="98"/>
        <end position="107"/>
    </location>
</feature>
<dbReference type="EMBL" id="SAUW01000001">
    <property type="protein sequence ID" value="RWR15414.1"/>
    <property type="molecule type" value="Genomic_DNA"/>
</dbReference>
<feature type="compositionally biased region" description="Basic and acidic residues" evidence="1">
    <location>
        <begin position="54"/>
        <end position="67"/>
    </location>
</feature>
<accession>A0A443J4M3</accession>
<gene>
    <name evidence="2" type="ORF">D2T33_00620</name>
</gene>
<proteinExistence type="predicted"/>
<organism evidence="2 3">
    <name type="scientific">Paenirhodobacter populi</name>
    <dbReference type="NCBI Taxonomy" id="2306993"/>
    <lineage>
        <taxon>Bacteria</taxon>
        <taxon>Pseudomonadati</taxon>
        <taxon>Pseudomonadota</taxon>
        <taxon>Alphaproteobacteria</taxon>
        <taxon>Rhodobacterales</taxon>
        <taxon>Rhodobacter group</taxon>
        <taxon>Paenirhodobacter</taxon>
    </lineage>
</organism>
<evidence type="ECO:0000313" key="2">
    <source>
        <dbReference type="EMBL" id="RWR15414.1"/>
    </source>
</evidence>
<keyword evidence="3" id="KW-1185">Reference proteome</keyword>